<organism evidence="1 2">
    <name type="scientific">Trichonephila inaurata madagascariensis</name>
    <dbReference type="NCBI Taxonomy" id="2747483"/>
    <lineage>
        <taxon>Eukaryota</taxon>
        <taxon>Metazoa</taxon>
        <taxon>Ecdysozoa</taxon>
        <taxon>Arthropoda</taxon>
        <taxon>Chelicerata</taxon>
        <taxon>Arachnida</taxon>
        <taxon>Araneae</taxon>
        <taxon>Araneomorphae</taxon>
        <taxon>Entelegynae</taxon>
        <taxon>Araneoidea</taxon>
        <taxon>Nephilidae</taxon>
        <taxon>Trichonephila</taxon>
        <taxon>Trichonephila inaurata</taxon>
    </lineage>
</organism>
<accession>A0A8X6YVS9</accession>
<dbReference type="EMBL" id="BMAV01023156">
    <property type="protein sequence ID" value="GFY78714.1"/>
    <property type="molecule type" value="Genomic_DNA"/>
</dbReference>
<dbReference type="AlphaFoldDB" id="A0A8X6YVS9"/>
<dbReference type="Proteomes" id="UP000886998">
    <property type="component" value="Unassembled WGS sequence"/>
</dbReference>
<comment type="caution">
    <text evidence="1">The sequence shown here is derived from an EMBL/GenBank/DDBJ whole genome shotgun (WGS) entry which is preliminary data.</text>
</comment>
<reference evidence="1" key="1">
    <citation type="submission" date="2020-08" db="EMBL/GenBank/DDBJ databases">
        <title>Multicomponent nature underlies the extraordinary mechanical properties of spider dragline silk.</title>
        <authorList>
            <person name="Kono N."/>
            <person name="Nakamura H."/>
            <person name="Mori M."/>
            <person name="Yoshida Y."/>
            <person name="Ohtoshi R."/>
            <person name="Malay A.D."/>
            <person name="Moran D.A.P."/>
            <person name="Tomita M."/>
            <person name="Numata K."/>
            <person name="Arakawa K."/>
        </authorList>
    </citation>
    <scope>NUCLEOTIDE SEQUENCE</scope>
</reference>
<protein>
    <submittedName>
        <fullName evidence="1">Uncharacterized protein</fullName>
    </submittedName>
</protein>
<sequence length="289" mass="32924">MARKKSPKLLEDRHSFLFFRVTLQQTGVTPNRKSVVFKYRDGKTSAAVLKECIHLYRRVPPEQWTRKLIIPKNGNGELLPSSAFYLQFVMTPRGPCYTATYQEDCSSNFIIVVSRIISCRIGNMKRMFNSNNGSNKRVCFSEDTKSDSSFSDDSVPPRHFHLGQDVYASVTYFATMHPNVIFQRYFKKKDYSKKFVSGTCVLSDKTGSKSVMWLTFDRMLRNLLLSEASKIMPSAVMNTDASEVELVLTTSLIELLCDYLGNSVTDVFECYGCAQQYGNQLGHECITMD</sequence>
<evidence type="ECO:0000313" key="1">
    <source>
        <dbReference type="EMBL" id="GFY78714.1"/>
    </source>
</evidence>
<name>A0A8X6YVS9_9ARAC</name>
<gene>
    <name evidence="1" type="ORF">TNIN_49521</name>
</gene>
<keyword evidence="2" id="KW-1185">Reference proteome</keyword>
<evidence type="ECO:0000313" key="2">
    <source>
        <dbReference type="Proteomes" id="UP000886998"/>
    </source>
</evidence>
<proteinExistence type="predicted"/>
<dbReference type="OrthoDB" id="6436629at2759"/>